<organism evidence="1 2">
    <name type="scientific">Methylocucumis oryzae</name>
    <dbReference type="NCBI Taxonomy" id="1632867"/>
    <lineage>
        <taxon>Bacteria</taxon>
        <taxon>Pseudomonadati</taxon>
        <taxon>Pseudomonadota</taxon>
        <taxon>Gammaproteobacteria</taxon>
        <taxon>Methylococcales</taxon>
        <taxon>Methylococcaceae</taxon>
        <taxon>Methylocucumis</taxon>
    </lineage>
</organism>
<accession>A0A0F3IKF2</accession>
<comment type="caution">
    <text evidence="1">The sequence shown here is derived from an EMBL/GenBank/DDBJ whole genome shotgun (WGS) entry which is preliminary data.</text>
</comment>
<keyword evidence="2" id="KW-1185">Reference proteome</keyword>
<name>A0A0F3IKF2_9GAMM</name>
<sequence length="803" mass="93978">MATDRPQLLSESLYAHRTEKPFNDAPYFDNNYPETVWHKLLLSMGVENPGLLNTGYGFSDCRYDSALTILQQIRQELGESSSYEKLWAKNQDAVFSSCDNRKRDAVIPKAIDVSEKLPKRAGSDFLYQLASWHFYRHEYDKALALYQQVEHDTKAPLQAFAAYMTLRCLKNMAHADEAYEKIDQIQANPTLKSVHDIAANYKFIIMNSNGWTHTYITPELATKHFRWLMTIINVSPLNSTDLRLAIHDYFDALEQLDRFFPLYHPESQSVDWWLTDESIGVSTRMQAVKALASNNEIVDWLQAKWAYNVFNHDWLWALHQNDAAYWQQNKNIVEHAWQRWQQNQAGEWLQIAIQRVHPNDPRAQAVIKIASPYLTKQWQGETKEYREWLFELWKHLIRLQLGLKHYSDVIALIEQYPNFREVFPTKRISMDYYEYASSLEQGLRWLVYTGEIDQARRLLSAILKQYPYGFRNWRVLLAANWPETVATYYDAKEFSGYFSEYIGNRDDLWQYMVNLLPANQFFSLASDPHLPEIYKAYLARAALTRAFLLNADDGLIDRFAVLVAKYHPAIREPLLTSISQHQSSDYVDFMLRMPRFRPIPFTMELALSTPETLDLTAIDVYNHKDNNWWCQFDSEALENKVYQAAKIIPYSDKIFLADENSDELAPFINRQKDFLMHHPYHQLIDKDEINKLEAIPDAPEYLTQSVIAREIDLPIKWVFWLSEASKNQHAANLHRAIRTTRYGCVGHAASSQRAFNILHKQYGNTIWAKATPYWFEHGGANSRKSMFLKSIRCKQKNCQKSVN</sequence>
<reference evidence="1 2" key="2">
    <citation type="journal article" date="2016" name="Microb. Ecol.">
        <title>Genome Characteristics of a Novel Type I Methanotroph (Sn10-6) Isolated from a Flooded Indian Rice Field.</title>
        <authorList>
            <person name="Rahalkar M.C."/>
            <person name="Pandit P.S."/>
            <person name="Dhakephalkar P.K."/>
            <person name="Pore S."/>
            <person name="Arora P."/>
            <person name="Kapse N."/>
        </authorList>
    </citation>
    <scope>NUCLEOTIDE SEQUENCE [LARGE SCALE GENOMIC DNA]</scope>
    <source>
        <strain evidence="1 2">Sn10-6</strain>
    </source>
</reference>
<gene>
    <name evidence="1" type="ORF">VZ94_06275</name>
</gene>
<dbReference type="AlphaFoldDB" id="A0A0F3IKF2"/>
<evidence type="ECO:0000313" key="1">
    <source>
        <dbReference type="EMBL" id="KJV07210.1"/>
    </source>
</evidence>
<protein>
    <submittedName>
        <fullName evidence="1">Uncharacterized protein</fullName>
    </submittedName>
</protein>
<dbReference type="Proteomes" id="UP000033684">
    <property type="component" value="Unassembled WGS sequence"/>
</dbReference>
<dbReference type="EMBL" id="LAJX01000054">
    <property type="protein sequence ID" value="KJV07210.1"/>
    <property type="molecule type" value="Genomic_DNA"/>
</dbReference>
<reference evidence="2" key="1">
    <citation type="submission" date="2015-03" db="EMBL/GenBank/DDBJ databases">
        <title>Draft genome sequence of a novel methanotroph (Sn10-6) isolated from flooded ricefield rhizosphere in India.</title>
        <authorList>
            <person name="Pandit P.S."/>
            <person name="Pore S.D."/>
            <person name="Arora P."/>
            <person name="Kapse N.G."/>
            <person name="Dhakephalkar P.K."/>
            <person name="Rahalkar M.C."/>
        </authorList>
    </citation>
    <scope>NUCLEOTIDE SEQUENCE [LARGE SCALE GENOMIC DNA]</scope>
    <source>
        <strain evidence="2">Sn10-6</strain>
    </source>
</reference>
<evidence type="ECO:0000313" key="2">
    <source>
        <dbReference type="Proteomes" id="UP000033684"/>
    </source>
</evidence>
<proteinExistence type="predicted"/>